<evidence type="ECO:0000313" key="1">
    <source>
        <dbReference type="EMBL" id="OAD59003.1"/>
    </source>
</evidence>
<dbReference type="Proteomes" id="UP000250275">
    <property type="component" value="Unassembled WGS sequence"/>
</dbReference>
<protein>
    <submittedName>
        <fullName evidence="1">Uncharacterized protein</fullName>
    </submittedName>
</protein>
<dbReference type="AlphaFoldDB" id="A0A310SE45"/>
<gene>
    <name evidence="1" type="ORF">WN48_09889</name>
</gene>
<evidence type="ECO:0000313" key="2">
    <source>
        <dbReference type="Proteomes" id="UP000250275"/>
    </source>
</evidence>
<accession>A0A310SE45</accession>
<proteinExistence type="predicted"/>
<name>A0A310SE45_9HYME</name>
<reference evidence="1 2" key="1">
    <citation type="submission" date="2015-07" db="EMBL/GenBank/DDBJ databases">
        <title>The genome of Eufriesea mexicana.</title>
        <authorList>
            <person name="Pan H."/>
            <person name="Kapheim K."/>
        </authorList>
    </citation>
    <scope>NUCLEOTIDE SEQUENCE [LARGE SCALE GENOMIC DNA]</scope>
    <source>
        <strain evidence="1">0111107269</strain>
        <tissue evidence="1">Whole body</tissue>
    </source>
</reference>
<organism evidence="1 2">
    <name type="scientific">Eufriesea mexicana</name>
    <dbReference type="NCBI Taxonomy" id="516756"/>
    <lineage>
        <taxon>Eukaryota</taxon>
        <taxon>Metazoa</taxon>
        <taxon>Ecdysozoa</taxon>
        <taxon>Arthropoda</taxon>
        <taxon>Hexapoda</taxon>
        <taxon>Insecta</taxon>
        <taxon>Pterygota</taxon>
        <taxon>Neoptera</taxon>
        <taxon>Endopterygota</taxon>
        <taxon>Hymenoptera</taxon>
        <taxon>Apocrita</taxon>
        <taxon>Aculeata</taxon>
        <taxon>Apoidea</taxon>
        <taxon>Anthophila</taxon>
        <taxon>Apidae</taxon>
        <taxon>Eufriesea</taxon>
    </lineage>
</organism>
<keyword evidence="2" id="KW-1185">Reference proteome</keyword>
<dbReference type="EMBL" id="KQ760792">
    <property type="protein sequence ID" value="OAD59003.1"/>
    <property type="molecule type" value="Genomic_DNA"/>
</dbReference>
<sequence>MRTDNTLSILYDNLPKCIQEAHQKHSSLNTIKICTRIYVVLSIKHGYCTARHMPLAHEYKLGWCFSC</sequence>